<dbReference type="STRING" id="28094.SAMN06295900_104194"/>
<dbReference type="GeneID" id="95551431"/>
<reference evidence="2" key="1">
    <citation type="submission" date="2017-04" db="EMBL/GenBank/DDBJ databases">
        <authorList>
            <person name="Varghese N."/>
            <person name="Submissions S."/>
        </authorList>
    </citation>
    <scope>NUCLEOTIDE SEQUENCE [LARGE SCALE GENOMIC DNA]</scope>
    <source>
        <strain evidence="2">Ballard 720</strain>
    </source>
</reference>
<organism evidence="1 2">
    <name type="scientific">Trinickia caryophylli</name>
    <name type="common">Paraburkholderia caryophylli</name>
    <dbReference type="NCBI Taxonomy" id="28094"/>
    <lineage>
        <taxon>Bacteria</taxon>
        <taxon>Pseudomonadati</taxon>
        <taxon>Pseudomonadota</taxon>
        <taxon>Betaproteobacteria</taxon>
        <taxon>Burkholderiales</taxon>
        <taxon>Burkholderiaceae</taxon>
        <taxon>Trinickia</taxon>
    </lineage>
</organism>
<dbReference type="RefSeq" id="WP_085226863.1">
    <property type="nucleotide sequence ID" value="NZ_BSQD01000005.1"/>
</dbReference>
<name>A0A1X7DY20_TRICW</name>
<keyword evidence="2" id="KW-1185">Reference proteome</keyword>
<protein>
    <submittedName>
        <fullName evidence="1">Uncharacterized protein</fullName>
    </submittedName>
</protein>
<proteinExistence type="predicted"/>
<evidence type="ECO:0000313" key="1">
    <source>
        <dbReference type="EMBL" id="SMF23446.1"/>
    </source>
</evidence>
<gene>
    <name evidence="1" type="ORF">SAMN06295900_104194</name>
</gene>
<dbReference type="EMBL" id="FXAH01000004">
    <property type="protein sequence ID" value="SMF23446.1"/>
    <property type="molecule type" value="Genomic_DNA"/>
</dbReference>
<sequence length="157" mass="16977">MNWLAEYFAQRAGPLTLSLWARPPLAIGPDGPAAQPAYALRYPGATLRLTPAAVVEHDGRRYLLPAHYDTAAALITDVEGPVPRAPAPSFFTRISIYAPSMFNPDFLVTVNDVFSFVPVFSDDGSPGFSGTAIDRSHEAAGRPQLALPWSFEGYISI</sequence>
<dbReference type="Proteomes" id="UP000192911">
    <property type="component" value="Unassembled WGS sequence"/>
</dbReference>
<evidence type="ECO:0000313" key="2">
    <source>
        <dbReference type="Proteomes" id="UP000192911"/>
    </source>
</evidence>
<dbReference type="OrthoDB" id="9007283at2"/>
<accession>A0A1X7DY20</accession>
<dbReference type="AlphaFoldDB" id="A0A1X7DY20"/>